<dbReference type="HOGENOM" id="CLU_3425105_0_0_1"/>
<organism evidence="2 3">
    <name type="scientific">Colletotrichum gloeosporioides (strain Cg-14)</name>
    <name type="common">Anthracnose fungus</name>
    <name type="synonym">Glomerella cingulata</name>
    <dbReference type="NCBI Taxonomy" id="1237896"/>
    <lineage>
        <taxon>Eukaryota</taxon>
        <taxon>Fungi</taxon>
        <taxon>Dikarya</taxon>
        <taxon>Ascomycota</taxon>
        <taxon>Pezizomycotina</taxon>
        <taxon>Sordariomycetes</taxon>
        <taxon>Hypocreomycetidae</taxon>
        <taxon>Glomerellales</taxon>
        <taxon>Glomerellaceae</taxon>
        <taxon>Colletotrichum</taxon>
        <taxon>Colletotrichum gloeosporioides species complex</taxon>
    </lineage>
</organism>
<proteinExistence type="predicted"/>
<comment type="caution">
    <text evidence="2">The sequence shown here is derived from an EMBL/GenBank/DDBJ whole genome shotgun (WGS) entry which is preliminary data.</text>
</comment>
<evidence type="ECO:0000313" key="2">
    <source>
        <dbReference type="EMBL" id="EQB43197.1"/>
    </source>
</evidence>
<sequence>MDNPVFTASKDERSVTYNSRCY</sequence>
<feature type="region of interest" description="Disordered" evidence="1">
    <location>
        <begin position="1"/>
        <end position="22"/>
    </location>
</feature>
<dbReference type="EMBL" id="AMYD01004412">
    <property type="protein sequence ID" value="EQB43197.1"/>
    <property type="molecule type" value="Genomic_DNA"/>
</dbReference>
<accession>T0JII3</accession>
<gene>
    <name evidence="2" type="ORF">CGLO_18181</name>
</gene>
<dbReference type="Proteomes" id="UP000015530">
    <property type="component" value="Unassembled WGS sequence"/>
</dbReference>
<evidence type="ECO:0000256" key="1">
    <source>
        <dbReference type="SAM" id="MobiDB-lite"/>
    </source>
</evidence>
<name>T0JII3_COLGC</name>
<evidence type="ECO:0000313" key="3">
    <source>
        <dbReference type="Proteomes" id="UP000015530"/>
    </source>
</evidence>
<reference evidence="3" key="1">
    <citation type="journal article" date="2013" name="Mol. Plant Microbe Interact.">
        <title>Global aspects of pacC regulation of pathogenicity genes in Colletotrichum gloeosporioides as revealed by transcriptome analysis.</title>
        <authorList>
            <person name="Alkan N."/>
            <person name="Meng X."/>
            <person name="Friedlander G."/>
            <person name="Reuveni E."/>
            <person name="Sukno S."/>
            <person name="Sherman A."/>
            <person name="Thon M."/>
            <person name="Fluhr R."/>
            <person name="Prusky D."/>
        </authorList>
    </citation>
    <scope>NUCLEOTIDE SEQUENCE [LARGE SCALE GENOMIC DNA]</scope>
    <source>
        <strain evidence="3">Cg-14</strain>
    </source>
</reference>
<dbReference type="AlphaFoldDB" id="T0JII3"/>
<protein>
    <submittedName>
        <fullName evidence="2">Uncharacterized protein</fullName>
    </submittedName>
</protein>